<reference evidence="2" key="1">
    <citation type="submission" date="2014-12" db="EMBL/GenBank/DDBJ databases">
        <authorList>
            <person name="Huang H.-H."/>
            <person name="Chen S.-C."/>
            <person name="Lai M.-C."/>
        </authorList>
    </citation>
    <scope>NUCLEOTIDE SEQUENCE</scope>
    <source>
        <strain evidence="2">K1F9705b</strain>
    </source>
</reference>
<dbReference type="AlphaFoldDB" id="A0A8J7WBJ9"/>
<dbReference type="Proteomes" id="UP000730161">
    <property type="component" value="Unassembled WGS sequence"/>
</dbReference>
<comment type="caution">
    <text evidence="2">The sequence shown here is derived from an EMBL/GenBank/DDBJ whole genome shotgun (WGS) entry which is preliminary data.</text>
</comment>
<keyword evidence="1" id="KW-0472">Membrane</keyword>
<gene>
    <name evidence="2" type="ORF">RJ53_10685</name>
</gene>
<protein>
    <submittedName>
        <fullName evidence="2">Uncharacterized protein</fullName>
    </submittedName>
</protein>
<feature type="transmembrane region" description="Helical" evidence="1">
    <location>
        <begin position="53"/>
        <end position="77"/>
    </location>
</feature>
<organism evidence="2 3">
    <name type="scientific">Methanocalculus chunghsingensis</name>
    <dbReference type="NCBI Taxonomy" id="156457"/>
    <lineage>
        <taxon>Archaea</taxon>
        <taxon>Methanobacteriati</taxon>
        <taxon>Methanobacteriota</taxon>
        <taxon>Stenosarchaea group</taxon>
        <taxon>Methanomicrobia</taxon>
        <taxon>Methanomicrobiales</taxon>
        <taxon>Methanocalculaceae</taxon>
        <taxon>Methanocalculus</taxon>
    </lineage>
</organism>
<evidence type="ECO:0000313" key="2">
    <source>
        <dbReference type="EMBL" id="MBR1369917.1"/>
    </source>
</evidence>
<name>A0A8J7WBJ9_9EURY</name>
<evidence type="ECO:0000256" key="1">
    <source>
        <dbReference type="SAM" id="Phobius"/>
    </source>
</evidence>
<feature type="transmembrane region" description="Helical" evidence="1">
    <location>
        <begin position="12"/>
        <end position="33"/>
    </location>
</feature>
<proteinExistence type="predicted"/>
<dbReference type="RefSeq" id="WP_211531675.1">
    <property type="nucleotide sequence ID" value="NZ_JWHL01000024.1"/>
</dbReference>
<dbReference type="EMBL" id="JWHL01000024">
    <property type="protein sequence ID" value="MBR1369917.1"/>
    <property type="molecule type" value="Genomic_DNA"/>
</dbReference>
<evidence type="ECO:0000313" key="3">
    <source>
        <dbReference type="Proteomes" id="UP000730161"/>
    </source>
</evidence>
<sequence length="86" mass="9511">MLELLYNNCRRLISVSLFLFILVGSSGIIHASAQMAEDAQVVAYHGSNSAFSIFYNPAYIGCHLGFVVLLAVGYFLIRMHRRKGAS</sequence>
<accession>A0A8J7WBJ9</accession>
<keyword evidence="1" id="KW-1133">Transmembrane helix</keyword>
<keyword evidence="3" id="KW-1185">Reference proteome</keyword>
<keyword evidence="1" id="KW-0812">Transmembrane</keyword>
<dbReference type="OrthoDB" id="107536at2157"/>